<proteinExistence type="predicted"/>
<comment type="caution">
    <text evidence="2">The sequence shown here is derived from an EMBL/GenBank/DDBJ whole genome shotgun (WGS) entry which is preliminary data.</text>
</comment>
<dbReference type="EMBL" id="JBHSEN010000002">
    <property type="protein sequence ID" value="MFC4429947.1"/>
    <property type="molecule type" value="Genomic_DNA"/>
</dbReference>
<reference evidence="3" key="1">
    <citation type="journal article" date="2019" name="Int. J. Syst. Evol. Microbiol.">
        <title>The Global Catalogue of Microorganisms (GCM) 10K type strain sequencing project: providing services to taxonomists for standard genome sequencing and annotation.</title>
        <authorList>
            <consortium name="The Broad Institute Genomics Platform"/>
            <consortium name="The Broad Institute Genome Sequencing Center for Infectious Disease"/>
            <person name="Wu L."/>
            <person name="Ma J."/>
        </authorList>
    </citation>
    <scope>NUCLEOTIDE SEQUENCE [LARGE SCALE GENOMIC DNA]</scope>
    <source>
        <strain evidence="3">CGMCC 1.12125</strain>
    </source>
</reference>
<accession>A0ABV8XZC9</accession>
<dbReference type="Proteomes" id="UP001595965">
    <property type="component" value="Unassembled WGS sequence"/>
</dbReference>
<dbReference type="RefSeq" id="WP_344227307.1">
    <property type="nucleotide sequence ID" value="NZ_BAAALH010000001.1"/>
</dbReference>
<dbReference type="InterPro" id="IPR010296">
    <property type="entry name" value="DUF899_thioredox"/>
</dbReference>
<gene>
    <name evidence="2" type="ORF">ACFO0K_09665</name>
</gene>
<evidence type="ECO:0000313" key="2">
    <source>
        <dbReference type="EMBL" id="MFC4429947.1"/>
    </source>
</evidence>
<organism evidence="2 3">
    <name type="scientific">Citricoccus alkalitolerans</name>
    <dbReference type="NCBI Taxonomy" id="246603"/>
    <lineage>
        <taxon>Bacteria</taxon>
        <taxon>Bacillati</taxon>
        <taxon>Actinomycetota</taxon>
        <taxon>Actinomycetes</taxon>
        <taxon>Micrococcales</taxon>
        <taxon>Micrococcaceae</taxon>
        <taxon>Citricoccus</taxon>
    </lineage>
</organism>
<name>A0ABV8XZC9_9MICC</name>
<keyword evidence="3" id="KW-1185">Reference proteome</keyword>
<dbReference type="Pfam" id="PF05988">
    <property type="entry name" value="DUF899"/>
    <property type="match status" value="1"/>
</dbReference>
<feature type="region of interest" description="Disordered" evidence="1">
    <location>
        <begin position="232"/>
        <end position="257"/>
    </location>
</feature>
<sequence length="257" mass="29251">MTDAKTAAEPMPQIVDRATWTDARAVLLHQEKALTRMKDAVSAARRRMPMVEVHSDYAFEGLQGRVGLLDLFEGRPQLIVQHFMFGPDWDEGCDGCSMMAEHIGPLSHLHARRTSFALTSRAPLAKLQSFQTRMGWQLPWYSTRGSSFNEDFGATSDGEEHQAVSVFFRTDGRIFHTWSTYDRGEEPFMVVFDLLDLTPFGRQETWENSPPGWPQEPTYSWMRLSDRYENSTSTACQHHTADQTPPMPSGRDITTSQ</sequence>
<evidence type="ECO:0000256" key="1">
    <source>
        <dbReference type="SAM" id="MobiDB-lite"/>
    </source>
</evidence>
<evidence type="ECO:0000313" key="3">
    <source>
        <dbReference type="Proteomes" id="UP001595965"/>
    </source>
</evidence>
<protein>
    <submittedName>
        <fullName evidence="2">DUF899 domain-containing protein</fullName>
    </submittedName>
</protein>